<feature type="compositionally biased region" description="Basic and acidic residues" evidence="1">
    <location>
        <begin position="1"/>
        <end position="16"/>
    </location>
</feature>
<accession>A0AAV7G217</accession>
<feature type="region of interest" description="Disordered" evidence="1">
    <location>
        <begin position="134"/>
        <end position="158"/>
    </location>
</feature>
<dbReference type="AlphaFoldDB" id="A0AAV7G217"/>
<organism evidence="2 3">
    <name type="scientific">Dendrobium chrysotoxum</name>
    <name type="common">Orchid</name>
    <dbReference type="NCBI Taxonomy" id="161865"/>
    <lineage>
        <taxon>Eukaryota</taxon>
        <taxon>Viridiplantae</taxon>
        <taxon>Streptophyta</taxon>
        <taxon>Embryophyta</taxon>
        <taxon>Tracheophyta</taxon>
        <taxon>Spermatophyta</taxon>
        <taxon>Magnoliopsida</taxon>
        <taxon>Liliopsida</taxon>
        <taxon>Asparagales</taxon>
        <taxon>Orchidaceae</taxon>
        <taxon>Epidendroideae</taxon>
        <taxon>Malaxideae</taxon>
        <taxon>Dendrobiinae</taxon>
        <taxon>Dendrobium</taxon>
    </lineage>
</organism>
<dbReference type="InterPro" id="IPR012438">
    <property type="entry name" value="DUF1639"/>
</dbReference>
<keyword evidence="3" id="KW-1185">Reference proteome</keyword>
<feature type="region of interest" description="Disordered" evidence="1">
    <location>
        <begin position="1"/>
        <end position="31"/>
    </location>
</feature>
<dbReference type="Pfam" id="PF07797">
    <property type="entry name" value="DUF1639"/>
    <property type="match status" value="2"/>
</dbReference>
<gene>
    <name evidence="2" type="ORF">IEQ34_020882</name>
</gene>
<dbReference type="Proteomes" id="UP000775213">
    <property type="component" value="Unassembled WGS sequence"/>
</dbReference>
<dbReference type="PANTHER" id="PTHR33130">
    <property type="entry name" value="PUTATIVE (DUF1639)-RELATED"/>
    <property type="match status" value="1"/>
</dbReference>
<comment type="caution">
    <text evidence="2">The sequence shown here is derived from an EMBL/GenBank/DDBJ whole genome shotgun (WGS) entry which is preliminary data.</text>
</comment>
<proteinExistence type="predicted"/>
<dbReference type="EMBL" id="JAGFBR010000018">
    <property type="protein sequence ID" value="KAH0450190.1"/>
    <property type="molecule type" value="Genomic_DNA"/>
</dbReference>
<evidence type="ECO:0000313" key="2">
    <source>
        <dbReference type="EMBL" id="KAH0450190.1"/>
    </source>
</evidence>
<evidence type="ECO:0000256" key="1">
    <source>
        <dbReference type="SAM" id="MobiDB-lite"/>
    </source>
</evidence>
<evidence type="ECO:0000313" key="3">
    <source>
        <dbReference type="Proteomes" id="UP000775213"/>
    </source>
</evidence>
<dbReference type="PANTHER" id="PTHR33130:SF43">
    <property type="entry name" value="OS01G0688600 PROTEIN"/>
    <property type="match status" value="1"/>
</dbReference>
<name>A0AAV7G217_DENCH</name>
<reference evidence="2 3" key="1">
    <citation type="journal article" date="2021" name="Hortic Res">
        <title>Chromosome-scale assembly of the Dendrobium chrysotoxum genome enhances the understanding of orchid evolution.</title>
        <authorList>
            <person name="Zhang Y."/>
            <person name="Zhang G.Q."/>
            <person name="Zhang D."/>
            <person name="Liu X.D."/>
            <person name="Xu X.Y."/>
            <person name="Sun W.H."/>
            <person name="Yu X."/>
            <person name="Zhu X."/>
            <person name="Wang Z.W."/>
            <person name="Zhao X."/>
            <person name="Zhong W.Y."/>
            <person name="Chen H."/>
            <person name="Yin W.L."/>
            <person name="Huang T."/>
            <person name="Niu S.C."/>
            <person name="Liu Z.J."/>
        </authorList>
    </citation>
    <scope>NUCLEOTIDE SEQUENCE [LARGE SCALE GENOMIC DNA]</scope>
    <source>
        <strain evidence="2">Lindl</strain>
    </source>
</reference>
<protein>
    <submittedName>
        <fullName evidence="2">Uncharacterized protein</fullName>
    </submittedName>
</protein>
<sequence length="343" mass="39068">MEISKDKEVTHERLEELGGSAMATQRSPMGKSRLHTFSFPTMNWGCQRILRCVNSVSGIDSSAPRSMTLNTQIKPQQEINALYSPVDSHPMSSQVGRLKEKEEQKNASSIASKEADVETTIPWNLRKRRPTFDAATEKEKKHYCSSMPSKSLLGKDNPGKAVMQETTVDKNDKRRKFSISLSRKEIEEDFYIFTGRKPSPKPKKRPKAMQKQLDALFPGFWLSEVTKDMYKGQINFQMPILKDKEVTSERLEELADSSTSSKLLLGKDDPGKAVMQGTVVDKNDRRKEFSISLSSKEIEEDFHAFEGAKPNPNPKMRAKIVQKKLDVSSIPWLWAVRNHKRYV</sequence>